<evidence type="ECO:0000256" key="6">
    <source>
        <dbReference type="ARBA" id="ARBA00023027"/>
    </source>
</evidence>
<dbReference type="GO" id="GO:0002098">
    <property type="term" value="P:tRNA wobble uridine modification"/>
    <property type="evidence" value="ECO:0007669"/>
    <property type="project" value="TreeGrafter"/>
</dbReference>
<dbReference type="InterPro" id="IPR047001">
    <property type="entry name" value="MnmG_C_subdom"/>
</dbReference>
<dbReference type="Pfam" id="PF13932">
    <property type="entry name" value="SAM_GIDA_C"/>
    <property type="match status" value="1"/>
</dbReference>
<evidence type="ECO:0000256" key="4">
    <source>
        <dbReference type="ARBA" id="ARBA00022694"/>
    </source>
</evidence>
<keyword evidence="4" id="KW-0819">tRNA processing</keyword>
<comment type="similarity">
    <text evidence="2">Belongs to the MnmG family.</text>
</comment>
<keyword evidence="3" id="KW-0285">Flavoprotein</keyword>
<proteinExistence type="inferred from homology"/>
<dbReference type="InterPro" id="IPR002218">
    <property type="entry name" value="MnmG-rel"/>
</dbReference>
<dbReference type="Proteomes" id="UP000257559">
    <property type="component" value="Chromosome"/>
</dbReference>
<accession>A0A3B0PJX0</accession>
<dbReference type="PANTHER" id="PTHR11806">
    <property type="entry name" value="GLUCOSE INHIBITED DIVISION PROTEIN A"/>
    <property type="match status" value="1"/>
</dbReference>
<evidence type="ECO:0000256" key="7">
    <source>
        <dbReference type="ARBA" id="ARBA00025948"/>
    </source>
</evidence>
<dbReference type="FunFam" id="1.10.150.570:FF:000001">
    <property type="entry name" value="tRNA uridine 5-carboxymethylaminomethyl modification enzyme MnmG"/>
    <property type="match status" value="1"/>
</dbReference>
<feature type="domain" description="tRNA uridine 5-carboxymethylaminomethyl modification enzyme C-terminal subdomain" evidence="8">
    <location>
        <begin position="147"/>
        <end position="218"/>
    </location>
</feature>
<dbReference type="InterPro" id="IPR026904">
    <property type="entry name" value="MnmG_C"/>
</dbReference>
<dbReference type="PANTHER" id="PTHR11806:SF0">
    <property type="entry name" value="PROTEIN MTO1 HOMOLOG, MITOCHONDRIAL"/>
    <property type="match status" value="1"/>
</dbReference>
<evidence type="ECO:0000256" key="2">
    <source>
        <dbReference type="ARBA" id="ARBA00007653"/>
    </source>
</evidence>
<evidence type="ECO:0000256" key="3">
    <source>
        <dbReference type="ARBA" id="ARBA00022630"/>
    </source>
</evidence>
<evidence type="ECO:0000259" key="8">
    <source>
        <dbReference type="SMART" id="SM01228"/>
    </source>
</evidence>
<keyword evidence="10" id="KW-1185">Reference proteome</keyword>
<dbReference type="Pfam" id="PF21680">
    <property type="entry name" value="GIDA_C_1st"/>
    <property type="match status" value="1"/>
</dbReference>
<dbReference type="SMART" id="SM01228">
    <property type="entry name" value="GIDA_assoc_3"/>
    <property type="match status" value="1"/>
</dbReference>
<dbReference type="InterPro" id="IPR049312">
    <property type="entry name" value="GIDA_C_N"/>
</dbReference>
<evidence type="ECO:0000256" key="5">
    <source>
        <dbReference type="ARBA" id="ARBA00022827"/>
    </source>
</evidence>
<name>A0A3B0PJX0_9BACT</name>
<organism evidence="9 10">
    <name type="scientific">Mycoplasmopsis edwardii</name>
    <dbReference type="NCBI Taxonomy" id="53558"/>
    <lineage>
        <taxon>Bacteria</taxon>
        <taxon>Bacillati</taxon>
        <taxon>Mycoplasmatota</taxon>
        <taxon>Mycoplasmoidales</taxon>
        <taxon>Metamycoplasmataceae</taxon>
        <taxon>Mycoplasmopsis</taxon>
    </lineage>
</organism>
<evidence type="ECO:0000313" key="9">
    <source>
        <dbReference type="EMBL" id="SYV97538.1"/>
    </source>
</evidence>
<evidence type="ECO:0000313" key="10">
    <source>
        <dbReference type="Proteomes" id="UP000257559"/>
    </source>
</evidence>
<comment type="subunit">
    <text evidence="7">Homodimer. Heterotetramer of two MnmE and two MnmG subunits.</text>
</comment>
<dbReference type="AlphaFoldDB" id="A0A3B0PJX0"/>
<dbReference type="Gene3D" id="3.50.50.60">
    <property type="entry name" value="FAD/NAD(P)-binding domain"/>
    <property type="match status" value="1"/>
</dbReference>
<keyword evidence="6" id="KW-0520">NAD</keyword>
<reference evidence="10" key="1">
    <citation type="submission" date="2018-06" db="EMBL/GenBank/DDBJ databases">
        <authorList>
            <consortium name="Pathogen Informatics"/>
        </authorList>
    </citation>
    <scope>NUCLEOTIDE SEQUENCE [LARGE SCALE GENOMIC DNA]</scope>
    <source>
        <strain evidence="10">NCTC10132</strain>
    </source>
</reference>
<dbReference type="KEGG" id="medw:NCTC10132_00904"/>
<dbReference type="InterPro" id="IPR036188">
    <property type="entry name" value="FAD/NAD-bd_sf"/>
</dbReference>
<dbReference type="Gene3D" id="1.10.150.570">
    <property type="entry name" value="GidA associated domain, C-terminal subdomain"/>
    <property type="match status" value="1"/>
</dbReference>
<dbReference type="GO" id="GO:0005829">
    <property type="term" value="C:cytosol"/>
    <property type="evidence" value="ECO:0007669"/>
    <property type="project" value="TreeGrafter"/>
</dbReference>
<dbReference type="InterPro" id="IPR044920">
    <property type="entry name" value="MnmG_C_subdom_sf"/>
</dbReference>
<dbReference type="GO" id="GO:0050660">
    <property type="term" value="F:flavin adenine dinucleotide binding"/>
    <property type="evidence" value="ECO:0007669"/>
    <property type="project" value="InterPro"/>
</dbReference>
<comment type="cofactor">
    <cofactor evidence="1">
        <name>FAD</name>
        <dbReference type="ChEBI" id="CHEBI:57692"/>
    </cofactor>
</comment>
<keyword evidence="5" id="KW-0274">FAD</keyword>
<dbReference type="GO" id="GO:0030488">
    <property type="term" value="P:tRNA methylation"/>
    <property type="evidence" value="ECO:0007669"/>
    <property type="project" value="TreeGrafter"/>
</dbReference>
<sequence>MIAGINAGLKIENKEALVLKRSDAYIGVLIDDLVTKGTKEPYRMLTSRAEYRLLLRNDNPDLRLSKYGHEVGLISDKDHQKVLDKYKMIQDKIDELNITYVSSKSELAKKYGIENGVSMLKVLARPEVEAKDVVGDFEFKNELTTIVRLDGYIRKQETMAQKMAKLDNFKIPEDLDYNLVANIATEAKQKLEKIRPKTIGQASRISGINPADIQMLMFYIASNRK</sequence>
<dbReference type="EMBL" id="LS991951">
    <property type="protein sequence ID" value="SYV97538.1"/>
    <property type="molecule type" value="Genomic_DNA"/>
</dbReference>
<gene>
    <name evidence="9" type="primary">gidA_2</name>
    <name evidence="9" type="ORF">NCTC10132_00904</name>
</gene>
<evidence type="ECO:0000256" key="1">
    <source>
        <dbReference type="ARBA" id="ARBA00001974"/>
    </source>
</evidence>
<protein>
    <submittedName>
        <fullName evidence="9">Glucose inhibited division protein A</fullName>
    </submittedName>
</protein>